<feature type="signal peptide" evidence="1">
    <location>
        <begin position="1"/>
        <end position="21"/>
    </location>
</feature>
<dbReference type="HOGENOM" id="CLU_2687998_0_0_1"/>
<evidence type="ECO:0000313" key="3">
    <source>
        <dbReference type="Proteomes" id="UP000027222"/>
    </source>
</evidence>
<protein>
    <recommendedName>
        <fullName evidence="4">Hydrophobin</fullName>
    </recommendedName>
</protein>
<dbReference type="AlphaFoldDB" id="A0A067SLT8"/>
<keyword evidence="1" id="KW-0732">Signal</keyword>
<keyword evidence="3" id="KW-1185">Reference proteome</keyword>
<sequence length="74" mass="8071">MQFSSIILLSVVSALPMVTLSAPQTAPVNACVANGMFTPVYLLRNFDYLLILTTCALGLRCILQDLLCSIPHSW</sequence>
<reference evidence="3" key="1">
    <citation type="journal article" date="2014" name="Proc. Natl. Acad. Sci. U.S.A.">
        <title>Extensive sampling of basidiomycete genomes demonstrates inadequacy of the white-rot/brown-rot paradigm for wood decay fungi.</title>
        <authorList>
            <person name="Riley R."/>
            <person name="Salamov A.A."/>
            <person name="Brown D.W."/>
            <person name="Nagy L.G."/>
            <person name="Floudas D."/>
            <person name="Held B.W."/>
            <person name="Levasseur A."/>
            <person name="Lombard V."/>
            <person name="Morin E."/>
            <person name="Otillar R."/>
            <person name="Lindquist E.A."/>
            <person name="Sun H."/>
            <person name="LaButti K.M."/>
            <person name="Schmutz J."/>
            <person name="Jabbour D."/>
            <person name="Luo H."/>
            <person name="Baker S.E."/>
            <person name="Pisabarro A.G."/>
            <person name="Walton J.D."/>
            <person name="Blanchette R.A."/>
            <person name="Henrissat B."/>
            <person name="Martin F."/>
            <person name="Cullen D."/>
            <person name="Hibbett D.S."/>
            <person name="Grigoriev I.V."/>
        </authorList>
    </citation>
    <scope>NUCLEOTIDE SEQUENCE [LARGE SCALE GENOMIC DNA]</scope>
    <source>
        <strain evidence="3">CBS 339.88</strain>
    </source>
</reference>
<evidence type="ECO:0000313" key="2">
    <source>
        <dbReference type="EMBL" id="KDR71866.1"/>
    </source>
</evidence>
<proteinExistence type="predicted"/>
<evidence type="ECO:0000256" key="1">
    <source>
        <dbReference type="SAM" id="SignalP"/>
    </source>
</evidence>
<accession>A0A067SLT8</accession>
<evidence type="ECO:0008006" key="4">
    <source>
        <dbReference type="Google" id="ProtNLM"/>
    </source>
</evidence>
<dbReference type="Proteomes" id="UP000027222">
    <property type="component" value="Unassembled WGS sequence"/>
</dbReference>
<organism evidence="2 3">
    <name type="scientific">Galerina marginata (strain CBS 339.88)</name>
    <dbReference type="NCBI Taxonomy" id="685588"/>
    <lineage>
        <taxon>Eukaryota</taxon>
        <taxon>Fungi</taxon>
        <taxon>Dikarya</taxon>
        <taxon>Basidiomycota</taxon>
        <taxon>Agaricomycotina</taxon>
        <taxon>Agaricomycetes</taxon>
        <taxon>Agaricomycetidae</taxon>
        <taxon>Agaricales</taxon>
        <taxon>Agaricineae</taxon>
        <taxon>Strophariaceae</taxon>
        <taxon>Galerina</taxon>
    </lineage>
</organism>
<feature type="chain" id="PRO_5001645893" description="Hydrophobin" evidence="1">
    <location>
        <begin position="22"/>
        <end position="74"/>
    </location>
</feature>
<name>A0A067SLT8_GALM3</name>
<gene>
    <name evidence="2" type="ORF">GALMADRAFT_783257</name>
</gene>
<dbReference type="EMBL" id="KL142391">
    <property type="protein sequence ID" value="KDR71866.1"/>
    <property type="molecule type" value="Genomic_DNA"/>
</dbReference>